<dbReference type="AlphaFoldDB" id="A0A9N9B0J3"/>
<name>A0A9N9B0J3_9GLOM</name>
<comment type="caution">
    <text evidence="3">The sequence shown here is derived from an EMBL/GenBank/DDBJ whole genome shotgun (WGS) entry which is preliminary data.</text>
</comment>
<gene>
    <name evidence="3" type="ORF">DEBURN_LOCUS6920</name>
</gene>
<sequence length="376" mass="43156">MESKEGFDEFILDSFRYIGGRRFHNVFDAKYFFPNDIGEIDRLQGEHYLLQHIWKGDFSSPVQKTLRKPGATVLDVGCGPGSWVIDMARAFPSAIFIGLDISPIFPSEQKKLPNASFLQSNLLNGLPFPEGTFDFIHQRFLNTALEESQWKDEVILELIRKTKPGVEGCKSGEPFSQNYHKLFTSFSEFLAKRNINLKICPIIENILRNNMQLQNVKHERRSVPIGKWGGRLAIKPSLSRFMGITHEEFDKTLQLCCSDLDSSKYSWNISSETLVGEMSSSMGSQIDFSNDIFLSEKVRTDCTDGIVDDNNSNSSCLKDNTRPGQISFVIMRLREFEEYEEFEIELEEDLDNENELEDDLANENDQKILIRMQIKI</sequence>
<dbReference type="OrthoDB" id="2013972at2759"/>
<protein>
    <submittedName>
        <fullName evidence="3">11671_t:CDS:1</fullName>
    </submittedName>
</protein>
<evidence type="ECO:0000256" key="1">
    <source>
        <dbReference type="SAM" id="Coils"/>
    </source>
</evidence>
<organism evidence="3 4">
    <name type="scientific">Diversispora eburnea</name>
    <dbReference type="NCBI Taxonomy" id="1213867"/>
    <lineage>
        <taxon>Eukaryota</taxon>
        <taxon>Fungi</taxon>
        <taxon>Fungi incertae sedis</taxon>
        <taxon>Mucoromycota</taxon>
        <taxon>Glomeromycotina</taxon>
        <taxon>Glomeromycetes</taxon>
        <taxon>Diversisporales</taxon>
        <taxon>Diversisporaceae</taxon>
        <taxon>Diversispora</taxon>
    </lineage>
</organism>
<dbReference type="SUPFAM" id="SSF53335">
    <property type="entry name" value="S-adenosyl-L-methionine-dependent methyltransferases"/>
    <property type="match status" value="1"/>
</dbReference>
<evidence type="ECO:0000313" key="3">
    <source>
        <dbReference type="EMBL" id="CAG8547262.1"/>
    </source>
</evidence>
<dbReference type="EMBL" id="CAJVPK010000765">
    <property type="protein sequence ID" value="CAG8547262.1"/>
    <property type="molecule type" value="Genomic_DNA"/>
</dbReference>
<feature type="domain" description="Methyltransferase" evidence="2">
    <location>
        <begin position="73"/>
        <end position="165"/>
    </location>
</feature>
<evidence type="ECO:0000313" key="4">
    <source>
        <dbReference type="Proteomes" id="UP000789706"/>
    </source>
</evidence>
<keyword evidence="1" id="KW-0175">Coiled coil</keyword>
<dbReference type="CDD" id="cd02440">
    <property type="entry name" value="AdoMet_MTases"/>
    <property type="match status" value="1"/>
</dbReference>
<proteinExistence type="predicted"/>
<evidence type="ECO:0000259" key="2">
    <source>
        <dbReference type="Pfam" id="PF13649"/>
    </source>
</evidence>
<reference evidence="3" key="1">
    <citation type="submission" date="2021-06" db="EMBL/GenBank/DDBJ databases">
        <authorList>
            <person name="Kallberg Y."/>
            <person name="Tangrot J."/>
            <person name="Rosling A."/>
        </authorList>
    </citation>
    <scope>NUCLEOTIDE SEQUENCE</scope>
    <source>
        <strain evidence="3">AZ414A</strain>
    </source>
</reference>
<dbReference type="InterPro" id="IPR041698">
    <property type="entry name" value="Methyltransf_25"/>
</dbReference>
<accession>A0A9N9B0J3</accession>
<feature type="coiled-coil region" evidence="1">
    <location>
        <begin position="339"/>
        <end position="366"/>
    </location>
</feature>
<dbReference type="Pfam" id="PF13649">
    <property type="entry name" value="Methyltransf_25"/>
    <property type="match status" value="1"/>
</dbReference>
<dbReference type="PANTHER" id="PTHR43591">
    <property type="entry name" value="METHYLTRANSFERASE"/>
    <property type="match status" value="1"/>
</dbReference>
<dbReference type="InterPro" id="IPR029063">
    <property type="entry name" value="SAM-dependent_MTases_sf"/>
</dbReference>
<dbReference type="Proteomes" id="UP000789706">
    <property type="component" value="Unassembled WGS sequence"/>
</dbReference>
<keyword evidence="4" id="KW-1185">Reference proteome</keyword>
<dbReference type="Gene3D" id="3.40.50.150">
    <property type="entry name" value="Vaccinia Virus protein VP39"/>
    <property type="match status" value="1"/>
</dbReference>